<dbReference type="Pfam" id="PF09250">
    <property type="entry name" value="Prim-Pol"/>
    <property type="match status" value="1"/>
</dbReference>
<evidence type="ECO:0000259" key="2">
    <source>
        <dbReference type="SMART" id="SM00382"/>
    </source>
</evidence>
<sequence length="783" mass="85410">MTSAIQPDNTSVRRLTNKKNAFQFATIGLGVFPSDGKVPLIPRYNKWDHEITAEERDAAITEYAEKHDGAKPPHVGCTKDIAVLKKLFRRFPDAVPSIACGPSKLMVLDADAKDNGPELLDALFTEHGGVPQGVPVIPTKSGGKHFIFSNPEGKYTNRAGLLKKEYGTDVRGTGGQFVAPGSMCEDGRTYGTKEDKLNFLRAVHFNTIPTIPEFIVEKIGAFDPSLKEQIAPSREREVIKSLQDDDITPFENAFDAVLGDYDLDKLKASNKDFAELYDSPSDDCSTNRFLAARMVMTEWPSMPVQALSIFFSNWEGAGVYTDDKPRSGEYDDRQIAREWLKNQGLSKQSTGEAFGAVDDDDEYDREIRQDKEREKLAAMKAEDLFFAGEWGAYNEPDYIVENTFTPQQIGMIHGPSNVGKTFTVIHLGERIVAGEKWFGLNVAQGGVLYCFGEGHAGLRNRLYAYRKVYNDLGLGMVVRGGIPNLALNLKAARKALRKAIVDANKMYAERGMSPVKVVFLDTFAKAIAGAQENDVAAIQPILNALRELCIEMEVCIVIVHHSGKDTLLGPRGSSAIVADVDFNLEILSHAEAKKRKLNTVKPGNLAIVSPKMRDSGKAGVLQFKLQEVQLGTNRWGNPVTSMAVVEGLDATPGSDGSAFGAAPEDDAEAPASTDALTPEQNRKEEQTRLDMCAKVAAAVVQAGQRFTGGEGFQADVQKLCATVPLLGRMKAESGMSNLAKAIRLKLLGGEPRALLENGGWLEYVPARGRGTSLFRATLGDIKA</sequence>
<feature type="domain" description="DNA primase/polymerase bifunctional N-terminal" evidence="3">
    <location>
        <begin position="21"/>
        <end position="215"/>
    </location>
</feature>
<evidence type="ECO:0000259" key="3">
    <source>
        <dbReference type="SMART" id="SM00943"/>
    </source>
</evidence>
<feature type="region of interest" description="Disordered" evidence="1">
    <location>
        <begin position="653"/>
        <end position="685"/>
    </location>
</feature>
<accession>A0A7G6TVM3</accession>
<evidence type="ECO:0000313" key="5">
    <source>
        <dbReference type="Proteomes" id="UP000515291"/>
    </source>
</evidence>
<dbReference type="InterPro" id="IPR027417">
    <property type="entry name" value="P-loop_NTPase"/>
</dbReference>
<dbReference type="SMART" id="SM00943">
    <property type="entry name" value="Prim-Pol"/>
    <property type="match status" value="1"/>
</dbReference>
<protein>
    <submittedName>
        <fullName evidence="4">AAA family ATPase</fullName>
    </submittedName>
</protein>
<proteinExistence type="predicted"/>
<evidence type="ECO:0000256" key="1">
    <source>
        <dbReference type="SAM" id="MobiDB-lite"/>
    </source>
</evidence>
<feature type="domain" description="AAA+ ATPase" evidence="2">
    <location>
        <begin position="406"/>
        <end position="582"/>
    </location>
</feature>
<dbReference type="Pfam" id="PF13481">
    <property type="entry name" value="AAA_25"/>
    <property type="match status" value="1"/>
</dbReference>
<dbReference type="SMART" id="SM00382">
    <property type="entry name" value="AAA"/>
    <property type="match status" value="1"/>
</dbReference>
<dbReference type="AlphaFoldDB" id="A0A7G6TVM3"/>
<dbReference type="InterPro" id="IPR003593">
    <property type="entry name" value="AAA+_ATPase"/>
</dbReference>
<dbReference type="Gene3D" id="3.40.50.300">
    <property type="entry name" value="P-loop containing nucleotide triphosphate hydrolases"/>
    <property type="match status" value="1"/>
</dbReference>
<dbReference type="KEGG" id="trb:HB776_05830"/>
<dbReference type="InterPro" id="IPR015330">
    <property type="entry name" value="DNA_primase/pol_bifunc_N"/>
</dbReference>
<organism evidence="4 5">
    <name type="scientific">Tardiphaga robiniae</name>
    <dbReference type="NCBI Taxonomy" id="943830"/>
    <lineage>
        <taxon>Bacteria</taxon>
        <taxon>Pseudomonadati</taxon>
        <taxon>Pseudomonadota</taxon>
        <taxon>Alphaproteobacteria</taxon>
        <taxon>Hyphomicrobiales</taxon>
        <taxon>Nitrobacteraceae</taxon>
        <taxon>Tardiphaga</taxon>
    </lineage>
</organism>
<dbReference type="EMBL" id="CP050292">
    <property type="protein sequence ID" value="QND70805.1"/>
    <property type="molecule type" value="Genomic_DNA"/>
</dbReference>
<dbReference type="Proteomes" id="UP000515291">
    <property type="component" value="Chromosome"/>
</dbReference>
<gene>
    <name evidence="4" type="ORF">HB776_05830</name>
</gene>
<dbReference type="CDD" id="cd04859">
    <property type="entry name" value="Prim_Pol"/>
    <property type="match status" value="1"/>
</dbReference>
<dbReference type="RefSeq" id="WP_184515965.1">
    <property type="nucleotide sequence ID" value="NZ_CP050292.1"/>
</dbReference>
<evidence type="ECO:0000313" key="4">
    <source>
        <dbReference type="EMBL" id="QND70805.1"/>
    </source>
</evidence>
<reference evidence="5" key="1">
    <citation type="journal article" date="2020" name="Mol. Plant Microbe">
        <title>Rhizobial microsymbionts of the narrowly endemic Oxytropis species growing in Kamchatka are characterized by significant genetic diversity and possess a set of genes that are associated with T3SS and T6SS secretion systems and can affect the development of symbiosis.</title>
        <authorList>
            <person name="Safronova V."/>
            <person name="Guro P."/>
            <person name="Sazanova A."/>
            <person name="Kuznetsova I."/>
            <person name="Belimov A."/>
            <person name="Yakubov V."/>
            <person name="Chirak E."/>
            <person name="Afonin A."/>
            <person name="Gogolev Y."/>
            <person name="Andronov E."/>
            <person name="Tikhonovich I."/>
        </authorList>
    </citation>
    <scope>NUCLEOTIDE SEQUENCE [LARGE SCALE GENOMIC DNA]</scope>
    <source>
        <strain evidence="5">581</strain>
    </source>
</reference>
<dbReference type="SUPFAM" id="SSF56747">
    <property type="entry name" value="Prim-pol domain"/>
    <property type="match status" value="1"/>
</dbReference>
<name>A0A7G6TVM3_9BRAD</name>
<dbReference type="SUPFAM" id="SSF52540">
    <property type="entry name" value="P-loop containing nucleoside triphosphate hydrolases"/>
    <property type="match status" value="1"/>
</dbReference>